<feature type="region of interest" description="Disordered" evidence="1">
    <location>
        <begin position="46"/>
        <end position="73"/>
    </location>
</feature>
<sequence>MAAGRRDRGWTVFRLPTGWTVFHLPSTPKVSGAVRFTTLGRDLKRRRRTVLPRHGRARATPLTSPEEQPPPPAAVNRALTAGITMTPGNQDHKTQTLFAVSPSCAACRPLGSLDHACRHGDKAVRHSAADDSRLRTLVHGGPASKERTITAIAVAVLPGVRLNFGTEFTAIYP</sequence>
<evidence type="ECO:0000256" key="1">
    <source>
        <dbReference type="SAM" id="MobiDB-lite"/>
    </source>
</evidence>
<comment type="caution">
    <text evidence="2">The sequence shown here is derived from an EMBL/GenBank/DDBJ whole genome shotgun (WGS) entry which is preliminary data.</text>
</comment>
<dbReference type="EMBL" id="PQIB02000012">
    <property type="protein sequence ID" value="RLM80511.1"/>
    <property type="molecule type" value="Genomic_DNA"/>
</dbReference>
<name>A0A3L6QIM5_PANMI</name>
<organism evidence="2 3">
    <name type="scientific">Panicum miliaceum</name>
    <name type="common">Proso millet</name>
    <name type="synonym">Broomcorn millet</name>
    <dbReference type="NCBI Taxonomy" id="4540"/>
    <lineage>
        <taxon>Eukaryota</taxon>
        <taxon>Viridiplantae</taxon>
        <taxon>Streptophyta</taxon>
        <taxon>Embryophyta</taxon>
        <taxon>Tracheophyta</taxon>
        <taxon>Spermatophyta</taxon>
        <taxon>Magnoliopsida</taxon>
        <taxon>Liliopsida</taxon>
        <taxon>Poales</taxon>
        <taxon>Poaceae</taxon>
        <taxon>PACMAD clade</taxon>
        <taxon>Panicoideae</taxon>
        <taxon>Panicodae</taxon>
        <taxon>Paniceae</taxon>
        <taxon>Panicinae</taxon>
        <taxon>Panicum</taxon>
        <taxon>Panicum sect. Panicum</taxon>
    </lineage>
</organism>
<protein>
    <submittedName>
        <fullName evidence="2">Uncharacterized protein</fullName>
    </submittedName>
</protein>
<dbReference type="Proteomes" id="UP000275267">
    <property type="component" value="Unassembled WGS sequence"/>
</dbReference>
<proteinExistence type="predicted"/>
<keyword evidence="3" id="KW-1185">Reference proteome</keyword>
<evidence type="ECO:0000313" key="2">
    <source>
        <dbReference type="EMBL" id="RLM80511.1"/>
    </source>
</evidence>
<dbReference type="AlphaFoldDB" id="A0A3L6QIM5"/>
<evidence type="ECO:0000313" key="3">
    <source>
        <dbReference type="Proteomes" id="UP000275267"/>
    </source>
</evidence>
<reference evidence="3" key="1">
    <citation type="journal article" date="2019" name="Nat. Commun.">
        <title>The genome of broomcorn millet.</title>
        <authorList>
            <person name="Zou C."/>
            <person name="Miki D."/>
            <person name="Li D."/>
            <person name="Tang Q."/>
            <person name="Xiao L."/>
            <person name="Rajput S."/>
            <person name="Deng P."/>
            <person name="Jia W."/>
            <person name="Huang R."/>
            <person name="Zhang M."/>
            <person name="Sun Y."/>
            <person name="Hu J."/>
            <person name="Fu X."/>
            <person name="Schnable P.S."/>
            <person name="Li F."/>
            <person name="Zhang H."/>
            <person name="Feng B."/>
            <person name="Zhu X."/>
            <person name="Liu R."/>
            <person name="Schnable J.C."/>
            <person name="Zhu J.-K."/>
            <person name="Zhang H."/>
        </authorList>
    </citation>
    <scope>NUCLEOTIDE SEQUENCE [LARGE SCALE GENOMIC DNA]</scope>
</reference>
<gene>
    <name evidence="2" type="ORF">C2845_PM12G26530</name>
</gene>
<accession>A0A3L6QIM5</accession>
<feature type="compositionally biased region" description="Basic residues" evidence="1">
    <location>
        <begin position="46"/>
        <end position="57"/>
    </location>
</feature>